<reference evidence="2 3" key="1">
    <citation type="journal article" date="2016" name="Front. Microbiol.">
        <title>Single-Cell (Meta-)Genomics of a Dimorphic Candidatus Thiomargarita nelsonii Reveals Genomic Plasticity.</title>
        <authorList>
            <person name="Flood B.E."/>
            <person name="Fliss P."/>
            <person name="Jones D.S."/>
            <person name="Dick G.J."/>
            <person name="Jain S."/>
            <person name="Kaster A.K."/>
            <person name="Winkel M."/>
            <person name="Mussmann M."/>
            <person name="Bailey J."/>
        </authorList>
    </citation>
    <scope>NUCLEOTIDE SEQUENCE [LARGE SCALE GENOMIC DNA]</scope>
    <source>
        <strain evidence="2">Hydrate Ridge</strain>
    </source>
</reference>
<dbReference type="AlphaFoldDB" id="A0A0A6P1R4"/>
<evidence type="ECO:0000259" key="1">
    <source>
        <dbReference type="SMART" id="SM00960"/>
    </source>
</evidence>
<dbReference type="SMART" id="SM00960">
    <property type="entry name" value="Robl_LC7"/>
    <property type="match status" value="1"/>
</dbReference>
<dbReference type="SUPFAM" id="SSF103196">
    <property type="entry name" value="Roadblock/LC7 domain"/>
    <property type="match status" value="1"/>
</dbReference>
<evidence type="ECO:0000313" key="3">
    <source>
        <dbReference type="Proteomes" id="UP000030428"/>
    </source>
</evidence>
<organism evidence="2 3">
    <name type="scientific">Candidatus Thiomargarita nelsonii</name>
    <dbReference type="NCBI Taxonomy" id="1003181"/>
    <lineage>
        <taxon>Bacteria</taxon>
        <taxon>Pseudomonadati</taxon>
        <taxon>Pseudomonadota</taxon>
        <taxon>Gammaproteobacteria</taxon>
        <taxon>Thiotrichales</taxon>
        <taxon>Thiotrichaceae</taxon>
        <taxon>Thiomargarita</taxon>
    </lineage>
</organism>
<sequence>MLAKLIQPKVTPLLERLLRDCDDIHAALVVTVDGNMCAMQQKKNYTLERLASMGSSLMSLGDTITAELKMGACNNIISENEQGIIAFMHINDKLVLISITTHKNALGMLLSHSRICAQNMAQEVGDL</sequence>
<gene>
    <name evidence="2" type="ORF">PN36_18660</name>
</gene>
<dbReference type="Proteomes" id="UP000030428">
    <property type="component" value="Unassembled WGS sequence"/>
</dbReference>
<dbReference type="EMBL" id="JSZA02000074">
    <property type="protein sequence ID" value="KHD04825.1"/>
    <property type="molecule type" value="Genomic_DNA"/>
</dbReference>
<dbReference type="Pfam" id="PF03259">
    <property type="entry name" value="Robl_LC7"/>
    <property type="match status" value="1"/>
</dbReference>
<name>A0A0A6P1R4_9GAMM</name>
<protein>
    <recommendedName>
        <fullName evidence="1">Roadblock/LAMTOR2 domain-containing protein</fullName>
    </recommendedName>
</protein>
<accession>A0A0A6P1R4</accession>
<feature type="domain" description="Roadblock/LAMTOR2" evidence="1">
    <location>
        <begin position="11"/>
        <end position="100"/>
    </location>
</feature>
<dbReference type="InterPro" id="IPR004942">
    <property type="entry name" value="Roadblock/LAMTOR2_dom"/>
</dbReference>
<keyword evidence="3" id="KW-1185">Reference proteome</keyword>
<proteinExistence type="predicted"/>
<evidence type="ECO:0000313" key="2">
    <source>
        <dbReference type="EMBL" id="KHD04825.1"/>
    </source>
</evidence>
<dbReference type="Gene3D" id="3.30.450.30">
    <property type="entry name" value="Dynein light chain 2a, cytoplasmic"/>
    <property type="match status" value="1"/>
</dbReference>
<comment type="caution">
    <text evidence="2">The sequence shown here is derived from an EMBL/GenBank/DDBJ whole genome shotgun (WGS) entry which is preliminary data.</text>
</comment>